<keyword evidence="2" id="KW-1185">Reference proteome</keyword>
<dbReference type="InterPro" id="IPR038848">
    <property type="entry name" value="CABYR"/>
</dbReference>
<organism evidence="1 2">
    <name type="scientific">Saguinus oedipus</name>
    <name type="common">Cotton-top tamarin</name>
    <name type="synonym">Oedipomidas oedipus</name>
    <dbReference type="NCBI Taxonomy" id="9490"/>
    <lineage>
        <taxon>Eukaryota</taxon>
        <taxon>Metazoa</taxon>
        <taxon>Chordata</taxon>
        <taxon>Craniata</taxon>
        <taxon>Vertebrata</taxon>
        <taxon>Euteleostomi</taxon>
        <taxon>Mammalia</taxon>
        <taxon>Eutheria</taxon>
        <taxon>Euarchontoglires</taxon>
        <taxon>Primates</taxon>
        <taxon>Haplorrhini</taxon>
        <taxon>Platyrrhini</taxon>
        <taxon>Cebidae</taxon>
        <taxon>Callitrichinae</taxon>
        <taxon>Saguinus</taxon>
    </lineage>
</organism>
<protein>
    <submittedName>
        <fullName evidence="1">Uncharacterized protein</fullName>
    </submittedName>
</protein>
<dbReference type="PANTHER" id="PTHR15494:SF0">
    <property type="entry name" value="CALCIUM-BINDING TYROSINE PHOSPHORYLATION-REGULATED PROTEIN"/>
    <property type="match status" value="1"/>
</dbReference>
<accession>A0ABQ9U3A6</accession>
<dbReference type="Proteomes" id="UP001266305">
    <property type="component" value="Unassembled WGS sequence"/>
</dbReference>
<gene>
    <name evidence="1" type="ORF">P7K49_030830</name>
</gene>
<comment type="caution">
    <text evidence="1">The sequence shown here is derived from an EMBL/GenBank/DDBJ whole genome shotgun (WGS) entry which is preliminary data.</text>
</comment>
<name>A0ABQ9U3A6_SAGOE</name>
<dbReference type="EMBL" id="JASSZA010000016">
    <property type="protein sequence ID" value="KAK2091546.1"/>
    <property type="molecule type" value="Genomic_DNA"/>
</dbReference>
<evidence type="ECO:0000313" key="2">
    <source>
        <dbReference type="Proteomes" id="UP001266305"/>
    </source>
</evidence>
<proteinExistence type="predicted"/>
<evidence type="ECO:0000313" key="1">
    <source>
        <dbReference type="EMBL" id="KAK2091546.1"/>
    </source>
</evidence>
<dbReference type="PANTHER" id="PTHR15494">
    <property type="entry name" value="CALCIUM-BINDING TYROSINE PHOSPHORYLATION-REGULATED PROTEIN"/>
    <property type="match status" value="1"/>
</dbReference>
<sequence>MVLSKLKQFVIKSATPEATTPPLSPPPTAVSPAFAYVPAQFPAQILGQVSSIHSDQSDVLMVDEATSMPIVIKEVLTSEAAGDVMMAVPLACSGKVLEVQVVSQKSVHVDLGYT</sequence>
<reference evidence="1 2" key="1">
    <citation type="submission" date="2023-05" db="EMBL/GenBank/DDBJ databases">
        <title>B98-5 Cell Line De Novo Hybrid Assembly: An Optical Mapping Approach.</title>
        <authorList>
            <person name="Kananen K."/>
            <person name="Auerbach J.A."/>
            <person name="Kautto E."/>
            <person name="Blachly J.S."/>
        </authorList>
    </citation>
    <scope>NUCLEOTIDE SEQUENCE [LARGE SCALE GENOMIC DNA]</scope>
    <source>
        <strain evidence="1">B95-8</strain>
        <tissue evidence="1">Cell line</tissue>
    </source>
</reference>